<dbReference type="PIRSF" id="PIRSF018266">
    <property type="entry name" value="FecR"/>
    <property type="match status" value="1"/>
</dbReference>
<dbReference type="InterPro" id="IPR006860">
    <property type="entry name" value="FecR"/>
</dbReference>
<feature type="domain" description="FecR protein" evidence="2">
    <location>
        <begin position="106"/>
        <end position="203"/>
    </location>
</feature>
<keyword evidence="1" id="KW-0472">Membrane</keyword>
<proteinExistence type="predicted"/>
<dbReference type="OrthoDB" id="1523489at2"/>
<organism evidence="4 5">
    <name type="scientific">Catalinimonas alkaloidigena</name>
    <dbReference type="NCBI Taxonomy" id="1075417"/>
    <lineage>
        <taxon>Bacteria</taxon>
        <taxon>Pseudomonadati</taxon>
        <taxon>Bacteroidota</taxon>
        <taxon>Cytophagia</taxon>
        <taxon>Cytophagales</taxon>
        <taxon>Catalimonadaceae</taxon>
        <taxon>Catalinimonas</taxon>
    </lineage>
</organism>
<dbReference type="AlphaFoldDB" id="A0A1G9RGU7"/>
<dbReference type="PANTHER" id="PTHR30273:SF2">
    <property type="entry name" value="PROTEIN FECR"/>
    <property type="match status" value="1"/>
</dbReference>
<evidence type="ECO:0000313" key="5">
    <source>
        <dbReference type="Proteomes" id="UP000198510"/>
    </source>
</evidence>
<gene>
    <name evidence="4" type="ORF">SAMN05421823_111152</name>
</gene>
<dbReference type="Gene3D" id="3.55.50.30">
    <property type="match status" value="1"/>
</dbReference>
<dbReference type="InterPro" id="IPR032508">
    <property type="entry name" value="FecR_C"/>
</dbReference>
<dbReference type="Pfam" id="PF16344">
    <property type="entry name" value="FecR_C"/>
    <property type="match status" value="1"/>
</dbReference>
<evidence type="ECO:0000259" key="2">
    <source>
        <dbReference type="Pfam" id="PF04773"/>
    </source>
</evidence>
<dbReference type="Gene3D" id="2.60.120.1440">
    <property type="match status" value="1"/>
</dbReference>
<accession>A0A1G9RGU7</accession>
<dbReference type="PANTHER" id="PTHR30273">
    <property type="entry name" value="PERIPLASMIC SIGNAL SENSOR AND SIGMA FACTOR ACTIVATOR FECR-RELATED"/>
    <property type="match status" value="1"/>
</dbReference>
<dbReference type="STRING" id="1075417.SAMN05421823_111152"/>
<dbReference type="Pfam" id="PF04773">
    <property type="entry name" value="FecR"/>
    <property type="match status" value="1"/>
</dbReference>
<dbReference type="GO" id="GO:0016989">
    <property type="term" value="F:sigma factor antagonist activity"/>
    <property type="evidence" value="ECO:0007669"/>
    <property type="project" value="TreeGrafter"/>
</dbReference>
<keyword evidence="1" id="KW-0812">Transmembrane</keyword>
<keyword evidence="5" id="KW-1185">Reference proteome</keyword>
<dbReference type="RefSeq" id="WP_089686738.1">
    <property type="nucleotide sequence ID" value="NZ_FNFO01000011.1"/>
</dbReference>
<evidence type="ECO:0000259" key="3">
    <source>
        <dbReference type="Pfam" id="PF16344"/>
    </source>
</evidence>
<dbReference type="EMBL" id="FNFO01000011">
    <property type="protein sequence ID" value="SDM22423.1"/>
    <property type="molecule type" value="Genomic_DNA"/>
</dbReference>
<feature type="domain" description="Protein FecR C-terminal" evidence="3">
    <location>
        <begin position="247"/>
        <end position="314"/>
    </location>
</feature>
<evidence type="ECO:0000313" key="4">
    <source>
        <dbReference type="EMBL" id="SDM22423.1"/>
    </source>
</evidence>
<sequence>MAPQLPRSPKKRLFWDWLTGQASRGRSSTLQELSQLRFKERKGLSAEEKEAELRKLSRLIDQEEALQPQSAPPFGRRWQLAAAAILLLGLSYLVWFWVAQQRPLQYATGYGEMQRIALPDGSVVVLNASSHLEVPRHWDAEGAREVWLEGEAFFEVAEKPTAHGKAKFIVHTPDLHVEVLGTKFNVRQRSAGTKVVLNSGKVKLDLGTQAAPIYMKPGDMVEYSEPTRQLVRTSVDAKQYSAWVQHKLVLDNRTLGEVAQTIEEIYGYHVVFQEDTLRETKLGGTLDIDNLDQLVEALAIAADLQIVKQEKQLLIRNN</sequence>
<keyword evidence="1" id="KW-1133">Transmembrane helix</keyword>
<evidence type="ECO:0000256" key="1">
    <source>
        <dbReference type="SAM" id="Phobius"/>
    </source>
</evidence>
<dbReference type="Proteomes" id="UP000198510">
    <property type="component" value="Unassembled WGS sequence"/>
</dbReference>
<dbReference type="InterPro" id="IPR012373">
    <property type="entry name" value="Ferrdict_sens_TM"/>
</dbReference>
<name>A0A1G9RGU7_9BACT</name>
<reference evidence="4 5" key="1">
    <citation type="submission" date="2016-10" db="EMBL/GenBank/DDBJ databases">
        <authorList>
            <person name="de Groot N.N."/>
        </authorList>
    </citation>
    <scope>NUCLEOTIDE SEQUENCE [LARGE SCALE GENOMIC DNA]</scope>
    <source>
        <strain evidence="4 5">DSM 25186</strain>
    </source>
</reference>
<feature type="transmembrane region" description="Helical" evidence="1">
    <location>
        <begin position="80"/>
        <end position="98"/>
    </location>
</feature>
<protein>
    <submittedName>
        <fullName evidence="4">Ferric-dicitrate binding protein FerR, regulates iron transport through sigma-19</fullName>
    </submittedName>
</protein>